<dbReference type="Gene3D" id="2.30.110.10">
    <property type="entry name" value="Electron Transport, Fmn-binding Protein, Chain A"/>
    <property type="match status" value="1"/>
</dbReference>
<dbReference type="EC" id="1.4.3.5" evidence="5"/>
<evidence type="ECO:0000313" key="11">
    <source>
        <dbReference type="Proteomes" id="UP000296144"/>
    </source>
</evidence>
<dbReference type="PANTHER" id="PTHR10851">
    <property type="entry name" value="PYRIDOXINE-5-PHOSPHATE OXIDASE"/>
    <property type="match status" value="1"/>
</dbReference>
<feature type="binding site" evidence="5 6">
    <location>
        <position position="72"/>
    </location>
    <ligand>
        <name>substrate</name>
    </ligand>
</feature>
<name>A0A2P5SWS6_9GAMM</name>
<dbReference type="AlphaFoldDB" id="A0A2P5SWS6"/>
<keyword evidence="5" id="KW-0664">Pyridoxine biosynthesis</keyword>
<dbReference type="NCBIfam" id="TIGR00558">
    <property type="entry name" value="pdxH"/>
    <property type="match status" value="1"/>
</dbReference>
<comment type="catalytic activity">
    <reaction evidence="5">
        <text>pyridoxamine 5'-phosphate + O2 + H2O = pyridoxal 5'-phosphate + H2O2 + NH4(+)</text>
        <dbReference type="Rhea" id="RHEA:15817"/>
        <dbReference type="ChEBI" id="CHEBI:15377"/>
        <dbReference type="ChEBI" id="CHEBI:15379"/>
        <dbReference type="ChEBI" id="CHEBI:16240"/>
        <dbReference type="ChEBI" id="CHEBI:28938"/>
        <dbReference type="ChEBI" id="CHEBI:58451"/>
        <dbReference type="ChEBI" id="CHEBI:597326"/>
        <dbReference type="EC" id="1.4.3.5"/>
    </reaction>
</comment>
<proteinExistence type="inferred from homology"/>
<dbReference type="InterPro" id="IPR012349">
    <property type="entry name" value="Split_barrel_FMN-bd"/>
</dbReference>
<keyword evidence="3 5" id="KW-0288">FMN</keyword>
<dbReference type="GO" id="GO:0010181">
    <property type="term" value="F:FMN binding"/>
    <property type="evidence" value="ECO:0007669"/>
    <property type="project" value="UniProtKB-UniRule"/>
</dbReference>
<feature type="binding site" evidence="5 6">
    <location>
        <begin position="197"/>
        <end position="199"/>
    </location>
    <ligand>
        <name>substrate</name>
    </ligand>
</feature>
<reference evidence="10 11" key="1">
    <citation type="journal article" date="2018" name="Genome Biol. Evol.">
        <title>Cladogenesis and Genomic Streamlining in Extracellular Endosymbionts of Tropical Stink Bugs.</title>
        <authorList>
            <person name="Otero-Bravo A."/>
            <person name="Goffredi S."/>
            <person name="Sabree Z.L."/>
        </authorList>
    </citation>
    <scope>NUCLEOTIDE SEQUENCE [LARGE SCALE GENOMIC DNA]</scope>
    <source>
        <strain evidence="10 11">SoEL</strain>
    </source>
</reference>
<feature type="binding site" evidence="5 7">
    <location>
        <position position="201"/>
    </location>
    <ligand>
        <name>FMN</name>
        <dbReference type="ChEBI" id="CHEBI:58210"/>
    </ligand>
</feature>
<dbReference type="GO" id="GO:0004733">
    <property type="term" value="F:pyridoxamine phosphate oxidase activity"/>
    <property type="evidence" value="ECO:0007669"/>
    <property type="project" value="UniProtKB-UniRule"/>
</dbReference>
<evidence type="ECO:0000256" key="6">
    <source>
        <dbReference type="PIRSR" id="PIRSR000190-1"/>
    </source>
</evidence>
<feature type="domain" description="Pyridoxine 5'-phosphate oxidase dimerisation C-terminal" evidence="9">
    <location>
        <begin position="178"/>
        <end position="218"/>
    </location>
</feature>
<comment type="cofactor">
    <cofactor evidence="5 7">
        <name>FMN</name>
        <dbReference type="ChEBI" id="CHEBI:58210"/>
    </cofactor>
    <text evidence="5 7">Binds 1 FMN per subunit.</text>
</comment>
<comment type="similarity">
    <text evidence="1 5">Belongs to the pyridoxamine 5'-phosphate oxidase family.</text>
</comment>
<evidence type="ECO:0000256" key="5">
    <source>
        <dbReference type="HAMAP-Rule" id="MF_01629"/>
    </source>
</evidence>
<evidence type="ECO:0000256" key="4">
    <source>
        <dbReference type="ARBA" id="ARBA00023002"/>
    </source>
</evidence>
<dbReference type="EMBL" id="PDKU01000001">
    <property type="protein sequence ID" value="PPI86798.1"/>
    <property type="molecule type" value="Genomic_DNA"/>
</dbReference>
<organism evidence="10 11">
    <name type="scientific">Candidatus Pantoea edessiphila</name>
    <dbReference type="NCBI Taxonomy" id="2044610"/>
    <lineage>
        <taxon>Bacteria</taxon>
        <taxon>Pseudomonadati</taxon>
        <taxon>Pseudomonadota</taxon>
        <taxon>Gammaproteobacteria</taxon>
        <taxon>Enterobacterales</taxon>
        <taxon>Erwiniaceae</taxon>
        <taxon>Pantoea</taxon>
    </lineage>
</organism>
<dbReference type="InterPro" id="IPR019740">
    <property type="entry name" value="Pyridox_Oxase_CS"/>
</dbReference>
<feature type="binding site" evidence="5 7">
    <location>
        <begin position="82"/>
        <end position="83"/>
    </location>
    <ligand>
        <name>FMN</name>
        <dbReference type="ChEBI" id="CHEBI:58210"/>
    </ligand>
</feature>
<feature type="binding site" evidence="5 7">
    <location>
        <begin position="67"/>
        <end position="72"/>
    </location>
    <ligand>
        <name>FMN</name>
        <dbReference type="ChEBI" id="CHEBI:58210"/>
    </ligand>
</feature>
<comment type="catalytic activity">
    <reaction evidence="5">
        <text>pyridoxine 5'-phosphate + O2 = pyridoxal 5'-phosphate + H2O2</text>
        <dbReference type="Rhea" id="RHEA:15149"/>
        <dbReference type="ChEBI" id="CHEBI:15379"/>
        <dbReference type="ChEBI" id="CHEBI:16240"/>
        <dbReference type="ChEBI" id="CHEBI:58589"/>
        <dbReference type="ChEBI" id="CHEBI:597326"/>
        <dbReference type="EC" id="1.4.3.5"/>
    </reaction>
</comment>
<evidence type="ECO:0000256" key="2">
    <source>
        <dbReference type="ARBA" id="ARBA00022630"/>
    </source>
</evidence>
<comment type="pathway">
    <text evidence="5">Cofactor metabolism; pyridoxal 5'-phosphate salvage; pyridoxal 5'-phosphate from pyridoxamine 5'-phosphate: step 1/1.</text>
</comment>
<dbReference type="PIRSF" id="PIRSF000190">
    <property type="entry name" value="Pyd_amn-ph_oxd"/>
    <property type="match status" value="1"/>
</dbReference>
<comment type="caution">
    <text evidence="10">The sequence shown here is derived from an EMBL/GenBank/DDBJ whole genome shotgun (WGS) entry which is preliminary data.</text>
</comment>
<keyword evidence="11" id="KW-1185">Reference proteome</keyword>
<feature type="binding site" evidence="5 6">
    <location>
        <position position="133"/>
    </location>
    <ligand>
        <name>substrate</name>
    </ligand>
</feature>
<keyword evidence="4 5" id="KW-0560">Oxidoreductase</keyword>
<evidence type="ECO:0000313" key="10">
    <source>
        <dbReference type="EMBL" id="PPI86798.1"/>
    </source>
</evidence>
<feature type="domain" description="Pyridoxamine 5'-phosphate oxidase N-terminal" evidence="8">
    <location>
        <begin position="39"/>
        <end position="164"/>
    </location>
</feature>
<dbReference type="HAMAP" id="MF_01629">
    <property type="entry name" value="PdxH"/>
    <property type="match status" value="1"/>
</dbReference>
<dbReference type="OrthoDB" id="9780392at2"/>
<feature type="binding site" evidence="5 6">
    <location>
        <position position="129"/>
    </location>
    <ligand>
        <name>substrate</name>
    </ligand>
</feature>
<dbReference type="SUPFAM" id="SSF50475">
    <property type="entry name" value="FMN-binding split barrel"/>
    <property type="match status" value="1"/>
</dbReference>
<feature type="binding site" evidence="5 6">
    <location>
        <position position="137"/>
    </location>
    <ligand>
        <name>substrate</name>
    </ligand>
</feature>
<dbReference type="GO" id="GO:0008615">
    <property type="term" value="P:pyridoxine biosynthetic process"/>
    <property type="evidence" value="ECO:0007669"/>
    <property type="project" value="UniProtKB-UniRule"/>
</dbReference>
<gene>
    <name evidence="5 10" type="primary">pdxH</name>
    <name evidence="10" type="ORF">CRV10_00890</name>
</gene>
<dbReference type="PANTHER" id="PTHR10851:SF0">
    <property type="entry name" value="PYRIDOXINE-5'-PHOSPHATE OXIDASE"/>
    <property type="match status" value="1"/>
</dbReference>
<comment type="function">
    <text evidence="5">Catalyzes the oxidation of either pyridoxine 5'-phosphate (PNP) or pyridoxamine 5'-phosphate (PMP) into pyridoxal 5'-phosphate (PLP).</text>
</comment>
<evidence type="ECO:0000259" key="9">
    <source>
        <dbReference type="Pfam" id="PF10590"/>
    </source>
</evidence>
<feature type="binding site" evidence="5 7">
    <location>
        <position position="191"/>
    </location>
    <ligand>
        <name>FMN</name>
        <dbReference type="ChEBI" id="CHEBI:58210"/>
    </ligand>
</feature>
<dbReference type="InterPro" id="IPR019576">
    <property type="entry name" value="Pyridoxamine_oxidase_dimer_C"/>
</dbReference>
<feature type="binding site" evidence="5 7">
    <location>
        <begin position="146"/>
        <end position="147"/>
    </location>
    <ligand>
        <name>FMN</name>
        <dbReference type="ChEBI" id="CHEBI:58210"/>
    </ligand>
</feature>
<evidence type="ECO:0000259" key="8">
    <source>
        <dbReference type="Pfam" id="PF01243"/>
    </source>
</evidence>
<keyword evidence="2 5" id="KW-0285">Flavoprotein</keyword>
<comment type="subunit">
    <text evidence="5">Homodimer.</text>
</comment>
<dbReference type="Pfam" id="PF10590">
    <property type="entry name" value="PNP_phzG_C"/>
    <property type="match status" value="1"/>
</dbReference>
<comment type="pathway">
    <text evidence="5">Cofactor metabolism; pyridoxal 5'-phosphate salvage; pyridoxal 5'-phosphate from pyridoxine 5'-phosphate: step 1/1.</text>
</comment>
<feature type="binding site" evidence="5 7">
    <location>
        <position position="111"/>
    </location>
    <ligand>
        <name>FMN</name>
        <dbReference type="ChEBI" id="CHEBI:58210"/>
    </ligand>
</feature>
<dbReference type="NCBIfam" id="NF004231">
    <property type="entry name" value="PRK05679.1"/>
    <property type="match status" value="1"/>
</dbReference>
<sequence>MNYLKEFNDISKLRREYIKGRLNRKDLPADPLILFEHWLTQACQARLPDPTAMTVATVDQNGQPYQRTVLLKYYDVKGLVFYTNLNSRKVNHLIKNPNISLHFFWSFLDRQLMVLGKIEQLSILETLKYFNKRPRESKISTWASRQSSLLKSRQVLERSFLKIANKFKNCKIPLPNFWGGFRVKFNTMEFWQGGKHRLHDRFLYKLENNIWKIYRLAP</sequence>
<feature type="binding site" evidence="5 7">
    <location>
        <position position="88"/>
    </location>
    <ligand>
        <name>FMN</name>
        <dbReference type="ChEBI" id="CHEBI:58210"/>
    </ligand>
</feature>
<dbReference type="Pfam" id="PF01243">
    <property type="entry name" value="PNPOx_N"/>
    <property type="match status" value="1"/>
</dbReference>
<dbReference type="InterPro" id="IPR000659">
    <property type="entry name" value="Pyridox_Oxase"/>
</dbReference>
<dbReference type="RefSeq" id="WP_136129963.1">
    <property type="nucleotide sequence ID" value="NZ_PDKU01000001.1"/>
</dbReference>
<evidence type="ECO:0000256" key="1">
    <source>
        <dbReference type="ARBA" id="ARBA00007301"/>
    </source>
</evidence>
<feature type="binding site" evidence="5 7">
    <location>
        <position position="89"/>
    </location>
    <ligand>
        <name>FMN</name>
        <dbReference type="ChEBI" id="CHEBI:58210"/>
    </ligand>
</feature>
<dbReference type="InterPro" id="IPR011576">
    <property type="entry name" value="Pyridox_Oxase_N"/>
</dbReference>
<feature type="binding site" evidence="6">
    <location>
        <begin position="14"/>
        <end position="17"/>
    </location>
    <ligand>
        <name>substrate</name>
    </ligand>
</feature>
<dbReference type="UniPathway" id="UPA01068">
    <property type="reaction ID" value="UER00304"/>
</dbReference>
<protein>
    <recommendedName>
        <fullName evidence="5">Pyridoxine/pyridoxamine 5'-phosphate oxidase</fullName>
        <ecNumber evidence="5">1.4.3.5</ecNumber>
    </recommendedName>
    <alternativeName>
        <fullName evidence="5">PNP/PMP oxidase</fullName>
        <shortName evidence="5">PNPOx</shortName>
    </alternativeName>
    <alternativeName>
        <fullName evidence="5">Pyridoxal 5'-phosphate synthase</fullName>
    </alternativeName>
</protein>
<dbReference type="PROSITE" id="PS01064">
    <property type="entry name" value="PYRIDOX_OXIDASE"/>
    <property type="match status" value="1"/>
</dbReference>
<accession>A0A2P5SWS6</accession>
<evidence type="ECO:0000256" key="7">
    <source>
        <dbReference type="PIRSR" id="PIRSR000190-2"/>
    </source>
</evidence>
<evidence type="ECO:0000256" key="3">
    <source>
        <dbReference type="ARBA" id="ARBA00022643"/>
    </source>
</evidence>
<dbReference type="Proteomes" id="UP000296144">
    <property type="component" value="Unassembled WGS sequence"/>
</dbReference>